<proteinExistence type="predicted"/>
<keyword evidence="1" id="KW-1133">Transmembrane helix</keyword>
<accession>A0A927B063</accession>
<reference evidence="2" key="1">
    <citation type="submission" date="2020-09" db="EMBL/GenBank/DDBJ databases">
        <authorList>
            <person name="Kim M.K."/>
        </authorList>
    </citation>
    <scope>NUCLEOTIDE SEQUENCE</scope>
    <source>
        <strain evidence="2">BT704</strain>
    </source>
</reference>
<dbReference type="EMBL" id="JACXAA010000003">
    <property type="protein sequence ID" value="MBD2753079.1"/>
    <property type="molecule type" value="Genomic_DNA"/>
</dbReference>
<keyword evidence="1" id="KW-0472">Membrane</keyword>
<evidence type="ECO:0000313" key="3">
    <source>
        <dbReference type="Proteomes" id="UP000653797"/>
    </source>
</evidence>
<dbReference type="RefSeq" id="WP_191038717.1">
    <property type="nucleotide sequence ID" value="NZ_JACXAA010000003.1"/>
</dbReference>
<keyword evidence="1" id="KW-0812">Transmembrane</keyword>
<dbReference type="Proteomes" id="UP000653797">
    <property type="component" value="Unassembled WGS sequence"/>
</dbReference>
<sequence>MHIKAASVPIFRILEILVFFIFVNSCARPKPFSIKGVVQQIEPGKDGFTANLLDEHGSEFDALVSRVRMEQSYRVLQIGEEVKLVGDTIHLNGRIRVLVNQIQ</sequence>
<feature type="transmembrane region" description="Helical" evidence="1">
    <location>
        <begin position="6"/>
        <end position="27"/>
    </location>
</feature>
<name>A0A927B063_9BACT</name>
<protein>
    <submittedName>
        <fullName evidence="2">Uncharacterized protein</fullName>
    </submittedName>
</protein>
<comment type="caution">
    <text evidence="2">The sequence shown here is derived from an EMBL/GenBank/DDBJ whole genome shotgun (WGS) entry which is preliminary data.</text>
</comment>
<evidence type="ECO:0000313" key="2">
    <source>
        <dbReference type="EMBL" id="MBD2753079.1"/>
    </source>
</evidence>
<organism evidence="2 3">
    <name type="scientific">Spirosoma validum</name>
    <dbReference type="NCBI Taxonomy" id="2771355"/>
    <lineage>
        <taxon>Bacteria</taxon>
        <taxon>Pseudomonadati</taxon>
        <taxon>Bacteroidota</taxon>
        <taxon>Cytophagia</taxon>
        <taxon>Cytophagales</taxon>
        <taxon>Cytophagaceae</taxon>
        <taxon>Spirosoma</taxon>
    </lineage>
</organism>
<dbReference type="AlphaFoldDB" id="A0A927B063"/>
<evidence type="ECO:0000256" key="1">
    <source>
        <dbReference type="SAM" id="Phobius"/>
    </source>
</evidence>
<gene>
    <name evidence="2" type="ORF">IC230_09285</name>
</gene>
<keyword evidence="3" id="KW-1185">Reference proteome</keyword>